<name>A0A0D2NML2_HYPSF</name>
<dbReference type="EMBL" id="KN817596">
    <property type="protein sequence ID" value="KJA17966.1"/>
    <property type="molecule type" value="Genomic_DNA"/>
</dbReference>
<keyword evidence="1" id="KW-1133">Transmembrane helix</keyword>
<feature type="transmembrane region" description="Helical" evidence="1">
    <location>
        <begin position="157"/>
        <end position="181"/>
    </location>
</feature>
<dbReference type="InterPro" id="IPR045339">
    <property type="entry name" value="DUF6534"/>
</dbReference>
<dbReference type="Pfam" id="PF20152">
    <property type="entry name" value="DUF6534"/>
    <property type="match status" value="1"/>
</dbReference>
<organism evidence="3 4">
    <name type="scientific">Hypholoma sublateritium (strain FD-334 SS-4)</name>
    <dbReference type="NCBI Taxonomy" id="945553"/>
    <lineage>
        <taxon>Eukaryota</taxon>
        <taxon>Fungi</taxon>
        <taxon>Dikarya</taxon>
        <taxon>Basidiomycota</taxon>
        <taxon>Agaricomycotina</taxon>
        <taxon>Agaricomycetes</taxon>
        <taxon>Agaricomycetidae</taxon>
        <taxon>Agaricales</taxon>
        <taxon>Agaricineae</taxon>
        <taxon>Strophariaceae</taxon>
        <taxon>Hypholoma</taxon>
    </lineage>
</organism>
<evidence type="ECO:0000313" key="4">
    <source>
        <dbReference type="Proteomes" id="UP000054270"/>
    </source>
</evidence>
<sequence>MATMQNTFGALEIGATVSVFLFGVATLQAHVYFTRFPDDRRYFKALVACVWLLELGHTIAVAYELYRTTILLYDAPNVEMMPHPALGAVIILGAYIATLTQIFFCYRLYTVLPPPLRPIGPATALASAARSVLVTYAGAVAISAASYAAFVARMHRWVTVLLALGAAIDVVIAGAMVYFLLAKRERTHMRTVRLIDRLIAFTLRTGLVTSMAAVSVIVVYKVMPSNLVFLAVYTSFSKLYTNSLLFSFNSRASPHDSSPASVSAIDILHRPDAHARVPFSAHSAVSLPFNTANAIAVEMKTATEFRTDDAQLERVVRLERGDGAGADFVGRKR</sequence>
<dbReference type="AlphaFoldDB" id="A0A0D2NML2"/>
<feature type="transmembrane region" description="Helical" evidence="1">
    <location>
        <begin position="13"/>
        <end position="33"/>
    </location>
</feature>
<dbReference type="PANTHER" id="PTHR40465">
    <property type="entry name" value="CHROMOSOME 1, WHOLE GENOME SHOTGUN SEQUENCE"/>
    <property type="match status" value="1"/>
</dbReference>
<dbReference type="Proteomes" id="UP000054270">
    <property type="component" value="Unassembled WGS sequence"/>
</dbReference>
<feature type="transmembrane region" description="Helical" evidence="1">
    <location>
        <begin position="130"/>
        <end position="151"/>
    </location>
</feature>
<feature type="transmembrane region" description="Helical" evidence="1">
    <location>
        <begin position="86"/>
        <end position="109"/>
    </location>
</feature>
<feature type="transmembrane region" description="Helical" evidence="1">
    <location>
        <begin position="201"/>
        <end position="220"/>
    </location>
</feature>
<dbReference type="OrthoDB" id="2535105at2759"/>
<evidence type="ECO:0000259" key="2">
    <source>
        <dbReference type="Pfam" id="PF20152"/>
    </source>
</evidence>
<keyword evidence="1" id="KW-0472">Membrane</keyword>
<dbReference type="STRING" id="945553.A0A0D2NML2"/>
<proteinExistence type="predicted"/>
<gene>
    <name evidence="3" type="ORF">HYPSUDRAFT_79446</name>
</gene>
<keyword evidence="4" id="KW-1185">Reference proteome</keyword>
<feature type="transmembrane region" description="Helical" evidence="1">
    <location>
        <begin position="45"/>
        <end position="66"/>
    </location>
</feature>
<accession>A0A0D2NML2</accession>
<dbReference type="OMA" id="MWIALVA"/>
<evidence type="ECO:0000313" key="3">
    <source>
        <dbReference type="EMBL" id="KJA17966.1"/>
    </source>
</evidence>
<feature type="domain" description="DUF6534" evidence="2">
    <location>
        <begin position="166"/>
        <end position="253"/>
    </location>
</feature>
<protein>
    <recommendedName>
        <fullName evidence="2">DUF6534 domain-containing protein</fullName>
    </recommendedName>
</protein>
<keyword evidence="1" id="KW-0812">Transmembrane</keyword>
<dbReference type="PANTHER" id="PTHR40465:SF1">
    <property type="entry name" value="DUF6534 DOMAIN-CONTAINING PROTEIN"/>
    <property type="match status" value="1"/>
</dbReference>
<reference evidence="4" key="1">
    <citation type="submission" date="2014-04" db="EMBL/GenBank/DDBJ databases">
        <title>Evolutionary Origins and Diversification of the Mycorrhizal Mutualists.</title>
        <authorList>
            <consortium name="DOE Joint Genome Institute"/>
            <consortium name="Mycorrhizal Genomics Consortium"/>
            <person name="Kohler A."/>
            <person name="Kuo A."/>
            <person name="Nagy L.G."/>
            <person name="Floudas D."/>
            <person name="Copeland A."/>
            <person name="Barry K.W."/>
            <person name="Cichocki N."/>
            <person name="Veneault-Fourrey C."/>
            <person name="LaButti K."/>
            <person name="Lindquist E.A."/>
            <person name="Lipzen A."/>
            <person name="Lundell T."/>
            <person name="Morin E."/>
            <person name="Murat C."/>
            <person name="Riley R."/>
            <person name="Ohm R."/>
            <person name="Sun H."/>
            <person name="Tunlid A."/>
            <person name="Henrissat B."/>
            <person name="Grigoriev I.V."/>
            <person name="Hibbett D.S."/>
            <person name="Martin F."/>
        </authorList>
    </citation>
    <scope>NUCLEOTIDE SEQUENCE [LARGE SCALE GENOMIC DNA]</scope>
    <source>
        <strain evidence="4">FD-334 SS-4</strain>
    </source>
</reference>
<evidence type="ECO:0000256" key="1">
    <source>
        <dbReference type="SAM" id="Phobius"/>
    </source>
</evidence>